<dbReference type="PANTHER" id="PTHR28581:SF1">
    <property type="entry name" value="CONSORTIN"/>
    <property type="match status" value="1"/>
</dbReference>
<evidence type="ECO:0000313" key="6">
    <source>
        <dbReference type="RefSeq" id="XP_033792937.1"/>
    </source>
</evidence>
<dbReference type="GO" id="GO:0005802">
    <property type="term" value="C:trans-Golgi network"/>
    <property type="evidence" value="ECO:0007669"/>
    <property type="project" value="InterPro"/>
</dbReference>
<dbReference type="KEGG" id="gsh:117356991"/>
<reference evidence="6" key="1">
    <citation type="submission" date="2025-08" db="UniProtKB">
        <authorList>
            <consortium name="RefSeq"/>
        </authorList>
    </citation>
    <scope>IDENTIFICATION</scope>
</reference>
<accession>A0A6P8PY41</accession>
<feature type="transmembrane region" description="Helical" evidence="2">
    <location>
        <begin position="657"/>
        <end position="680"/>
    </location>
</feature>
<feature type="compositionally biased region" description="Polar residues" evidence="1">
    <location>
        <begin position="50"/>
        <end position="72"/>
    </location>
</feature>
<dbReference type="PANTHER" id="PTHR28581">
    <property type="entry name" value="CONSORTIN"/>
    <property type="match status" value="1"/>
</dbReference>
<keyword evidence="5" id="KW-1185">Reference proteome</keyword>
<dbReference type="Pfam" id="PF22883">
    <property type="entry name" value="Consortin_N"/>
    <property type="match status" value="1"/>
</dbReference>
<dbReference type="InterPro" id="IPR028129">
    <property type="entry name" value="Consortin_C"/>
</dbReference>
<dbReference type="CTD" id="163882"/>
<evidence type="ECO:0000256" key="2">
    <source>
        <dbReference type="SAM" id="Phobius"/>
    </source>
</evidence>
<feature type="region of interest" description="Disordered" evidence="1">
    <location>
        <begin position="1"/>
        <end position="140"/>
    </location>
</feature>
<keyword evidence="2" id="KW-0472">Membrane</keyword>
<dbReference type="InterPro" id="IPR042318">
    <property type="entry name" value="Consortin"/>
</dbReference>
<proteinExistence type="predicted"/>
<dbReference type="GO" id="GO:0071253">
    <property type="term" value="F:connexin binding"/>
    <property type="evidence" value="ECO:0007669"/>
    <property type="project" value="InterPro"/>
</dbReference>
<dbReference type="Proteomes" id="UP000515159">
    <property type="component" value="Chromosome 3"/>
</dbReference>
<evidence type="ECO:0000256" key="1">
    <source>
        <dbReference type="SAM" id="MobiDB-lite"/>
    </source>
</evidence>
<dbReference type="InterPro" id="IPR054132">
    <property type="entry name" value="Consortin_N"/>
</dbReference>
<feature type="compositionally biased region" description="Basic and acidic residues" evidence="1">
    <location>
        <begin position="37"/>
        <end position="49"/>
    </location>
</feature>
<evidence type="ECO:0000313" key="5">
    <source>
        <dbReference type="Proteomes" id="UP000515159"/>
    </source>
</evidence>
<evidence type="ECO:0000259" key="3">
    <source>
        <dbReference type="Pfam" id="PF15281"/>
    </source>
</evidence>
<keyword evidence="2" id="KW-0812">Transmembrane</keyword>
<name>A0A6P8PY41_GEOSA</name>
<feature type="domain" description="Consortin C-terminal" evidence="3">
    <location>
        <begin position="604"/>
        <end position="713"/>
    </location>
</feature>
<dbReference type="GO" id="GO:0030133">
    <property type="term" value="C:transport vesicle"/>
    <property type="evidence" value="ECO:0007669"/>
    <property type="project" value="TreeGrafter"/>
</dbReference>
<feature type="region of interest" description="Disordered" evidence="1">
    <location>
        <begin position="309"/>
        <end position="378"/>
    </location>
</feature>
<dbReference type="Pfam" id="PF15281">
    <property type="entry name" value="Consortin_C"/>
    <property type="match status" value="1"/>
</dbReference>
<dbReference type="OrthoDB" id="9894200at2759"/>
<protein>
    <submittedName>
        <fullName evidence="6">Consortin isoform X1</fullName>
    </submittedName>
</protein>
<evidence type="ECO:0000259" key="4">
    <source>
        <dbReference type="Pfam" id="PF22883"/>
    </source>
</evidence>
<feature type="compositionally biased region" description="Polar residues" evidence="1">
    <location>
        <begin position="128"/>
        <end position="137"/>
    </location>
</feature>
<dbReference type="GO" id="GO:0005886">
    <property type="term" value="C:plasma membrane"/>
    <property type="evidence" value="ECO:0007669"/>
    <property type="project" value="TreeGrafter"/>
</dbReference>
<dbReference type="FunCoup" id="A0A6P8PY41">
    <property type="interactions" value="835"/>
</dbReference>
<keyword evidence="2" id="KW-1133">Transmembrane helix</keyword>
<feature type="compositionally biased region" description="Basic and acidic residues" evidence="1">
    <location>
        <begin position="357"/>
        <end position="368"/>
    </location>
</feature>
<feature type="domain" description="Consortin N-terminal" evidence="4">
    <location>
        <begin position="183"/>
        <end position="234"/>
    </location>
</feature>
<dbReference type="GeneID" id="117356991"/>
<dbReference type="InParanoid" id="A0A6P8PY41"/>
<sequence length="716" mass="79782">MDDRDMKPNEMQVQSEEGPDSVGDMESLATSVASTSDENKNHLDGKKSEPSANNDCVTGTSDDSINNNERCNSQGGSPGSGSISQEPQDNKNSESLFSDNQGDCEPVQTKDKHGPGKSSSKSKKGIKANSTEVTSMGTPMFTHERKSADPVQEENTYKANPRDQKKLLQSLLSLIGEEIEKTDTRILPHCLHQMAEAYFQEEEYGKAIQFIHLERLYHEHFLANLSAIQEKWETKWKTVMPDKTASPRNSEKGLNNEELKQLEHICTSHREPAVRKRKLMFAEKSLKCKEFNALMESEELRERAAVCSNSYGDTHPGTKPGRAKQHTQEKMTASLPRDGKPDSLTEAASLRAASGKVHMEEQHHKAESTFEGDTQSTESVGRPYSDCLCSGDARKDNNCIQPGEKQLSEDVAQITAISKELKEELSKEPIVERLRGADHTFPDQKVNRGVSQTEGNSFRTKRCDDSAEIVESQLGNIVPGLQPLGLEDDNEREFIQGRTDSSTCNLASDENTVKTTERTHALRSSTCREETDEEMQNEMTEDFCIPLLNGSLKDSRDRLANLEQQDDVDTLTDDDASYSPGDSALEDSFVSLDELAKRIEVEEFVPAEGLVSILKKRKDSEGKNVIEIQQKPAKRRVRFQEVDDALDQDEIAGGSCLLLVLLCLVTVFISVGGTALYCFFVDAESPVCSEFASNMDLYYTHILQGIEELKHWVFLS</sequence>
<dbReference type="GO" id="GO:0042998">
    <property type="term" value="P:positive regulation of Golgi to plasma membrane protein transport"/>
    <property type="evidence" value="ECO:0007669"/>
    <property type="project" value="InterPro"/>
</dbReference>
<dbReference type="RefSeq" id="XP_033792937.1">
    <property type="nucleotide sequence ID" value="XM_033937046.1"/>
</dbReference>
<organism evidence="5 6">
    <name type="scientific">Geotrypetes seraphini</name>
    <name type="common">Gaboon caecilian</name>
    <name type="synonym">Caecilia seraphini</name>
    <dbReference type="NCBI Taxonomy" id="260995"/>
    <lineage>
        <taxon>Eukaryota</taxon>
        <taxon>Metazoa</taxon>
        <taxon>Chordata</taxon>
        <taxon>Craniata</taxon>
        <taxon>Vertebrata</taxon>
        <taxon>Euteleostomi</taxon>
        <taxon>Amphibia</taxon>
        <taxon>Gymnophiona</taxon>
        <taxon>Geotrypetes</taxon>
    </lineage>
</organism>
<gene>
    <name evidence="6" type="primary">CNST</name>
</gene>
<dbReference type="AlphaFoldDB" id="A0A6P8PY41"/>